<keyword evidence="3 5" id="KW-0863">Zinc-finger</keyword>
<name>A0A8B8DX31_CRAVI</name>
<evidence type="ECO:0000256" key="1">
    <source>
        <dbReference type="ARBA" id="ARBA00022553"/>
    </source>
</evidence>
<evidence type="ECO:0000256" key="6">
    <source>
        <dbReference type="SAM" id="MobiDB-lite"/>
    </source>
</evidence>
<feature type="compositionally biased region" description="Basic and acidic residues" evidence="6">
    <location>
        <begin position="2290"/>
        <end position="2300"/>
    </location>
</feature>
<dbReference type="GO" id="GO:0005813">
    <property type="term" value="C:centrosome"/>
    <property type="evidence" value="ECO:0007669"/>
    <property type="project" value="TreeGrafter"/>
</dbReference>
<dbReference type="RefSeq" id="XP_022332475.1">
    <property type="nucleotide sequence ID" value="XM_022476767.1"/>
</dbReference>
<keyword evidence="4" id="KW-0862">Zinc</keyword>
<dbReference type="InterPro" id="IPR028730">
    <property type="entry name" value="ZFYVE26"/>
</dbReference>
<feature type="compositionally biased region" description="Polar residues" evidence="6">
    <location>
        <begin position="915"/>
        <end position="932"/>
    </location>
</feature>
<dbReference type="Pfam" id="PF01363">
    <property type="entry name" value="FYVE"/>
    <property type="match status" value="1"/>
</dbReference>
<dbReference type="SMART" id="SM00064">
    <property type="entry name" value="FYVE"/>
    <property type="match status" value="1"/>
</dbReference>
<dbReference type="InterPro" id="IPR000306">
    <property type="entry name" value="Znf_FYVE"/>
</dbReference>
<dbReference type="PROSITE" id="PS50178">
    <property type="entry name" value="ZF_FYVE"/>
    <property type="match status" value="1"/>
</dbReference>
<feature type="chain" id="PRO_5034205992" evidence="7">
    <location>
        <begin position="20"/>
        <end position="3127"/>
    </location>
</feature>
<dbReference type="GO" id="GO:0032465">
    <property type="term" value="P:regulation of cytokinesis"/>
    <property type="evidence" value="ECO:0007669"/>
    <property type="project" value="TreeGrafter"/>
</dbReference>
<dbReference type="PANTHER" id="PTHR46591:SF1">
    <property type="entry name" value="ZINC FINGER FYVE DOMAIN-CONTAINING PROTEIN 26"/>
    <property type="match status" value="1"/>
</dbReference>
<reference evidence="10" key="1">
    <citation type="submission" date="2025-08" db="UniProtKB">
        <authorList>
            <consortium name="RefSeq"/>
        </authorList>
    </citation>
    <scope>IDENTIFICATION</scope>
    <source>
        <tissue evidence="10">Whole sample</tissue>
    </source>
</reference>
<dbReference type="GO" id="GO:0032266">
    <property type="term" value="F:phosphatidylinositol-3-phosphate binding"/>
    <property type="evidence" value="ECO:0007669"/>
    <property type="project" value="InterPro"/>
</dbReference>
<dbReference type="GO" id="GO:0000724">
    <property type="term" value="P:double-strand break repair via homologous recombination"/>
    <property type="evidence" value="ECO:0007669"/>
    <property type="project" value="InterPro"/>
</dbReference>
<dbReference type="InterPro" id="IPR013083">
    <property type="entry name" value="Znf_RING/FYVE/PHD"/>
</dbReference>
<dbReference type="OrthoDB" id="1936617at2759"/>
<evidence type="ECO:0000256" key="2">
    <source>
        <dbReference type="ARBA" id="ARBA00022723"/>
    </source>
</evidence>
<keyword evidence="2" id="KW-0479">Metal-binding</keyword>
<keyword evidence="1" id="KW-0597">Phosphoprotein</keyword>
<feature type="region of interest" description="Disordered" evidence="6">
    <location>
        <begin position="1233"/>
        <end position="1270"/>
    </location>
</feature>
<gene>
    <name evidence="10" type="primary">LOC111130078</name>
</gene>
<evidence type="ECO:0000256" key="3">
    <source>
        <dbReference type="ARBA" id="ARBA00022771"/>
    </source>
</evidence>
<evidence type="ECO:0000313" key="10">
    <source>
        <dbReference type="RefSeq" id="XP_022332475.1"/>
    </source>
</evidence>
<dbReference type="Proteomes" id="UP000694844">
    <property type="component" value="Chromosome 4"/>
</dbReference>
<dbReference type="InterPro" id="IPR057946">
    <property type="entry name" value="TPR_ZFYVE26"/>
</dbReference>
<evidence type="ECO:0000256" key="5">
    <source>
        <dbReference type="PROSITE-ProRule" id="PRU00091"/>
    </source>
</evidence>
<dbReference type="InterPro" id="IPR006869">
    <property type="entry name" value="DUF547"/>
</dbReference>
<feature type="compositionally biased region" description="Basic residues" evidence="6">
    <location>
        <begin position="942"/>
        <end position="959"/>
    </location>
</feature>
<feature type="region of interest" description="Disordered" evidence="6">
    <location>
        <begin position="2882"/>
        <end position="2912"/>
    </location>
</feature>
<feature type="domain" description="FYVE-type" evidence="8">
    <location>
        <begin position="2368"/>
        <end position="2425"/>
    </location>
</feature>
<evidence type="ECO:0000313" key="9">
    <source>
        <dbReference type="Proteomes" id="UP000694844"/>
    </source>
</evidence>
<dbReference type="KEGG" id="cvn:111130078"/>
<dbReference type="Pfam" id="PF04784">
    <property type="entry name" value="DUF547"/>
    <property type="match status" value="1"/>
</dbReference>
<dbReference type="GO" id="GO:0008270">
    <property type="term" value="F:zinc ion binding"/>
    <property type="evidence" value="ECO:0007669"/>
    <property type="project" value="UniProtKB-KW"/>
</dbReference>
<proteinExistence type="predicted"/>
<evidence type="ECO:0000259" key="8">
    <source>
        <dbReference type="PROSITE" id="PS50178"/>
    </source>
</evidence>
<dbReference type="PANTHER" id="PTHR46591">
    <property type="entry name" value="ZINC FINGER FYVE DOMAIN-CONTAINING PROTEIN 26"/>
    <property type="match status" value="1"/>
</dbReference>
<feature type="compositionally biased region" description="Polar residues" evidence="6">
    <location>
        <begin position="2887"/>
        <end position="2912"/>
    </location>
</feature>
<dbReference type="CDD" id="cd15724">
    <property type="entry name" value="FYVE_ZFY26"/>
    <property type="match status" value="1"/>
</dbReference>
<feature type="signal peptide" evidence="7">
    <location>
        <begin position="1"/>
        <end position="19"/>
    </location>
</feature>
<accession>A0A8B8DX31</accession>
<evidence type="ECO:0000256" key="7">
    <source>
        <dbReference type="SAM" id="SignalP"/>
    </source>
</evidence>
<feature type="compositionally biased region" description="Low complexity" evidence="6">
    <location>
        <begin position="1243"/>
        <end position="1257"/>
    </location>
</feature>
<dbReference type="Gene3D" id="3.30.40.10">
    <property type="entry name" value="Zinc/RING finger domain, C3HC4 (zinc finger)"/>
    <property type="match status" value="1"/>
</dbReference>
<dbReference type="InterPro" id="IPR011011">
    <property type="entry name" value="Znf_FYVE_PHD"/>
</dbReference>
<sequence length="3127" mass="355752">MLFGLFRYLIGVILTRVASNMEGKNENSCFFKLGEERVQSIHTLFKYFCYHLQRGQWELSEACIDQLRTEGDVIGINITDILHDVIQFPFGYSTNTGVNSILLAWLCFLKYKTLQHSVEESDNELLRRDVEFSITTLKTCELASPTILKELYQYHQNVLQLESKSIAQHRSPRVITTQLLQTLLSVLQQHPIPGHWLIHSLYTKSDHEQCKKNNKVLQLLYIKAIHGILDKISHPNLPGLEIDGKRTENEVSAIDNNLQKLYQILALFDPQPYENYSEIREIFGRLLDMSGGEIPKLNKKPLMSALIGGRENYLVLEFLKLEHEIYVKNNNFLSNIRDDDSTEETKVMLKISREPDVRKRMHYMFLRCYFNKEHFLHSVVSTAILLIKHGLFEELAQLLSSEMFDSLRPFLLLHGWSYCHSCAQAKLLLDTLKTEQWKSSHPVLESACGKLSYQIDLIQWCLDRTKPLLPVAEKGQVSSHQRAADMFSGLENHSVLYVLHQSTRLASLEQQEVLNLLHKSPLQNNPDSQKSKKEVRFEAEKAKDEVHIERRRDISIYTGYCAIKNVMDAVYFCAECVHEKLVNPVQESSSMPPFEQMISSMSFGDSGLSDSGYNFQEEYSKNVMEKLSCAKSYLSKLQPLTFRVEILENIFSLLFLSHEEIQESSAIFDSDSETEEEDDRGRSETIVGYASLNQSVLSEGSTSSLSQGMEEGRMSEEVQIEVSSSFTGGYDEPFIEVVSEVKPKKLDRSTSQENNRRIAYLERLNSLKEKLSQQKGGSGNGSTISTGSTSNCQKLGFLCNEYLVRDILAFLKECLVDLNSARFQILGKEKETSGKPIKTLIDVSLEEPLSRLVQSSVKKDALQRHVTQLQQFVSEGQWRFQLVCHEMIPRTPGVVLAKPISFSLEENDEEIAFSLQQKNSLTRQTKKNSSSSKDPRDEESRSKRKPRRRRQRSGQRIRKTLVPQGIISAMLSSPETLLNMCIRKQNFSHAAEVIKLLRLEETPQAKEVKFAETFSKCSKKLQQLPTGHSQAMKPGKLSMKGLASVAAAGVATVSVNSVAEEILSDRNLPMIPSPKSRHPMKYADLFEQNNVLVMILFDMLCTSCKSWETCNSLIDIIKTKMEVKQQKSSSQNGEEKKKIDSKIPGITNLVGKFESLLQIAGEMDLTAPVPQKDVLTVLYKHSIQTFLQTATLPLLKDGCLAYANMLIEMKKIIERTEHAFQLHGKMPLEGYIHRGQKSSPGYSPSKISPRSSPHSSPRPSPKSEDPTQTDKPVLHNVMKLFIHVMQKEVPRGGVCTLLIGNTPSVLGSRDYLQNLYDHLKGLAFVVTETEAKSSDSLVTPKNYFHMLSEGPIETLGRLMFSLKIFPEKLEKVAKKLSLSLTQIIVQSCCTNIPSKLLLKQESDEKSSEKLWESRMHLSSDGPETVVRNVLTRFVHLMKEVTAKNNPKGVFDITCAKLLVKQPDYMELISGIESFKDLNLDLLKSRKEKLCFYGNLQNLMFLHMCLDNIDKTTSNTKNLSGKIFCEMCEMEKILCMNLFTYNIGQLGKVSLFDLKFALIRHGLPTPLEFADILKSRISELDKCDPWTRYGLQPEPRLLFVTTSCAESSPPLQILNPELVKSQLQTAMKEYLVQWVHIDKNENTITLPELLMWYRRDFSSEQETFTAEHEGILHMVEGNTSGPTQEALRDMLQLDKVHGYSESIDTSGRKELPFKVLTGKFRSNFLIKFDKETITLSSSSPTLAALKTHRRVTSLPKNLDLSFEHSGGSKKEDSVRYQLTPQTLEYIKDESPLVATLVSLVCMDELDDIEEHLNVDYFTGSLRSRSSSEMSLVDIKSYRYQKLTRDYPILKGHILSFVIPVAGAEDPEILGSADPILKFISNNISDRVKVCMLNLHTSKEYQSVFMKFLEDLMKEGKWWNVISLLESIPIMVARQQPDLCVLHDFALTCCVTDLVKETQPLVRTQVNKLVCCLYKFLDKEFFVHLLLSVYKKLPLEECCELFDLAYYIQPHESLSIAVKDKIQELKMFLRITECAKTLQFKLSSGTSFDGGDRVGDIEGLEHLTEWRNAQAPKHASSVLDVLLRTGDYETAKLWCSYVSFPEQKFLDTIEHQLFTLLENSKSDSTKSFMILESLKQRSENDCCRICESLLERLTNQKDRLFVVTYMIEHLTSVMSTDRVDVLHQTQIGCEMLLCMSEIFRGDYCHLVSEPKLMLEQLLMNMKVELASQAFQKVNYKLEKLRNTAQRFTQQDFNKLIAEYATKALEFIVIQYAEPEKDRSQSQQSNASNGSSDKTDGTLDKSPTKRTSLTESVRIRRSIDYSVFNKYSKAGLSRPPLLSNSPGRSSVFKSNKTKKFVMPVEPVPREKWQPDNATQTCMVCQVERFSMFNRRHHCRRCGRVVCSSCSTKTSMVNGLEVRTCDDCHAQLFNPRKVEVEIYQQTSDSNLSGSSLTPRAFGQSFPTIPEHEGSKNLADAMHHSQLVWKLNPTDPVHNKMVREDFYFEQAPSTSLCLSLLGLHSKPHKCGQLMLDLCDSLSEFLKPIAPGVPNPEVDYGLVLSMMKTLLVHAKMQYINTGDPQGLVRCETYQSHLDLLGILVEDNYTDLPTLQELTKKDFVTRMRDKLIQVERLHLAVEVSTKCGLDPAGVWGAWGMNCLLSGDFPGAREKFSRCLKPLTDRNQVIHPSKLLADVIDFLEFNPSSVSKHLQIMKTKRGTWQDLLADPLLVSGEGDPNSIQYVECQYYLKTYASFYTIIDFHRRNGRWMKAVQFVLDQKCSKEVFLESLLIPALKSGELGKLTDQMVMLDPSLEKWNPYLTATCRYLVKHRLFRVLYEFQIFMKDFIRAAMTCINFFYQEGANSYLDLYTRIGNLHTALRHMQSYLDPSEWGSVRRSGSMNQESKFSSSGQNADPVRLTQSPEDVSRNIRTLSIQIEVTKYLYQCLTNPDPEVTIPTPVSDSKKPYLPTMFGNTKTRTDLVNMVLLSGNDIATAFELSYKIIKEYKLGGTAIFTHVAREMAKARRFAYVRSLLDSIAKVGYGDEDTVDEIVGACILIISNNHSEAKEAENLIKLLRKDSNKINAYILCGKLRSAYLMAVQSDRVEDVQRIAGAAQRMGQTAVKNICTKWLQQRGKS</sequence>
<dbReference type="GO" id="GO:0005765">
    <property type="term" value="C:lysosomal membrane"/>
    <property type="evidence" value="ECO:0007669"/>
    <property type="project" value="TreeGrafter"/>
</dbReference>
<feature type="region of interest" description="Disordered" evidence="6">
    <location>
        <begin position="915"/>
        <end position="959"/>
    </location>
</feature>
<keyword evidence="7" id="KW-0732">Signal</keyword>
<dbReference type="InterPro" id="IPR017455">
    <property type="entry name" value="Znf_FYVE-rel"/>
</dbReference>
<organism evidence="9 10">
    <name type="scientific">Crassostrea virginica</name>
    <name type="common">Eastern oyster</name>
    <dbReference type="NCBI Taxonomy" id="6565"/>
    <lineage>
        <taxon>Eukaryota</taxon>
        <taxon>Metazoa</taxon>
        <taxon>Spiralia</taxon>
        <taxon>Lophotrochozoa</taxon>
        <taxon>Mollusca</taxon>
        <taxon>Bivalvia</taxon>
        <taxon>Autobranchia</taxon>
        <taxon>Pteriomorphia</taxon>
        <taxon>Ostreida</taxon>
        <taxon>Ostreoidea</taxon>
        <taxon>Ostreidae</taxon>
        <taxon>Crassostrea</taxon>
    </lineage>
</organism>
<feature type="compositionally biased region" description="Low complexity" evidence="6">
    <location>
        <begin position="2278"/>
        <end position="2289"/>
    </location>
</feature>
<protein>
    <submittedName>
        <fullName evidence="10">Zinc finger FYVE domain-containing protein 26-like isoform X1</fullName>
    </submittedName>
</protein>
<dbReference type="Pfam" id="PF25569">
    <property type="entry name" value="TPR_ZFYVE26"/>
    <property type="match status" value="1"/>
</dbReference>
<dbReference type="GO" id="GO:0000281">
    <property type="term" value="P:mitotic cytokinesis"/>
    <property type="evidence" value="ECO:0007669"/>
    <property type="project" value="InterPro"/>
</dbReference>
<feature type="region of interest" description="Disordered" evidence="6">
    <location>
        <begin position="2273"/>
        <end position="2308"/>
    </location>
</feature>
<dbReference type="GO" id="GO:0030496">
    <property type="term" value="C:midbody"/>
    <property type="evidence" value="ECO:0007669"/>
    <property type="project" value="TreeGrafter"/>
</dbReference>
<evidence type="ECO:0000256" key="4">
    <source>
        <dbReference type="ARBA" id="ARBA00022833"/>
    </source>
</evidence>
<keyword evidence="9" id="KW-1185">Reference proteome</keyword>
<dbReference type="GeneID" id="111130078"/>
<dbReference type="SUPFAM" id="SSF57903">
    <property type="entry name" value="FYVE/PHD zinc finger"/>
    <property type="match status" value="1"/>
</dbReference>